<comment type="caution">
    <text evidence="1">The sequence shown here is derived from an EMBL/GenBank/DDBJ whole genome shotgun (WGS) entry which is preliminary data.</text>
</comment>
<sequence>MNSTSEKPRLRVPAVGRYRVVDSTDHLELWRQVDKTPTTAVREASVDGQQITTLDAMHVIELATKVFGPMGIGWGYRIEDERFDVGAPVLGNKGELIAHEQTHTIRLALWYRWQGDRGEVTQFGHTRYVYRTGTGKWKTDGEAPKKSITDAIKKCLSLLGFAADVYYGKFDNKDYTQAQQAATRIAVAEDQDAEIEKLRQDYADWLKRECDTLRHQIPHPKSIELAAGRMIDRIPDKASMARVEPDKGRDMIIKARDEGIARVYAEKEKAKQPQEVTQND</sequence>
<keyword evidence="2" id="KW-1185">Reference proteome</keyword>
<protein>
    <submittedName>
        <fullName evidence="1">Uncharacterized protein</fullName>
    </submittedName>
</protein>
<dbReference type="Proteomes" id="UP001614338">
    <property type="component" value="Unassembled WGS sequence"/>
</dbReference>
<evidence type="ECO:0000313" key="1">
    <source>
        <dbReference type="EMBL" id="MFI8748820.1"/>
    </source>
</evidence>
<gene>
    <name evidence="1" type="ORF">ACIGG6_02275</name>
</gene>
<dbReference type="InterPro" id="IPR042525">
    <property type="entry name" value="Rad52_Rad59_Rad22_sf"/>
</dbReference>
<evidence type="ECO:0000313" key="2">
    <source>
        <dbReference type="Proteomes" id="UP001614338"/>
    </source>
</evidence>
<organism evidence="1 2">
    <name type="scientific">Vreelandella lionensis</name>
    <dbReference type="NCBI Taxonomy" id="1144478"/>
    <lineage>
        <taxon>Bacteria</taxon>
        <taxon>Pseudomonadati</taxon>
        <taxon>Pseudomonadota</taxon>
        <taxon>Gammaproteobacteria</taxon>
        <taxon>Oceanospirillales</taxon>
        <taxon>Halomonadaceae</taxon>
        <taxon>Vreelandella</taxon>
    </lineage>
</organism>
<name>A0ABW8BNM9_9GAMM</name>
<dbReference type="EMBL" id="JBITWC010000003">
    <property type="protein sequence ID" value="MFI8748820.1"/>
    <property type="molecule type" value="Genomic_DNA"/>
</dbReference>
<dbReference type="Gene3D" id="3.30.390.80">
    <property type="entry name" value="DNA repair protein Rad52/59/22"/>
    <property type="match status" value="1"/>
</dbReference>
<accession>A0ABW8BNM9</accession>
<reference evidence="1 2" key="1">
    <citation type="submission" date="2024-10" db="EMBL/GenBank/DDBJ databases">
        <title>The Natural Products Discovery Center: Release of the First 8490 Sequenced Strains for Exploring Actinobacteria Biosynthetic Diversity.</title>
        <authorList>
            <person name="Kalkreuter E."/>
            <person name="Kautsar S.A."/>
            <person name="Yang D."/>
            <person name="Bader C.D."/>
            <person name="Teijaro C.N."/>
            <person name="Fluegel L."/>
            <person name="Davis C.M."/>
            <person name="Simpson J.R."/>
            <person name="Lauterbach L."/>
            <person name="Steele A.D."/>
            <person name="Gui C."/>
            <person name="Meng S."/>
            <person name="Li G."/>
            <person name="Viehrig K."/>
            <person name="Ye F."/>
            <person name="Su P."/>
            <person name="Kiefer A.F."/>
            <person name="Nichols A."/>
            <person name="Cepeda A.J."/>
            <person name="Yan W."/>
            <person name="Fan B."/>
            <person name="Jiang Y."/>
            <person name="Adhikari A."/>
            <person name="Zheng C.-J."/>
            <person name="Schuster L."/>
            <person name="Cowan T.M."/>
            <person name="Smanski M.J."/>
            <person name="Chevrette M.G."/>
            <person name="De Carvalho L.P.S."/>
            <person name="Shen B."/>
        </authorList>
    </citation>
    <scope>NUCLEOTIDE SEQUENCE [LARGE SCALE GENOMIC DNA]</scope>
    <source>
        <strain evidence="1 2">NPDC077409</strain>
    </source>
</reference>
<proteinExistence type="predicted"/>
<dbReference type="RefSeq" id="WP_399841806.1">
    <property type="nucleotide sequence ID" value="NZ_JBITWC010000003.1"/>
</dbReference>